<dbReference type="PROSITE" id="PS01209">
    <property type="entry name" value="LDLRA_1"/>
    <property type="match status" value="1"/>
</dbReference>
<dbReference type="Pfam" id="PF00057">
    <property type="entry name" value="Ldl_recept_a"/>
    <property type="match status" value="1"/>
</dbReference>
<protein>
    <recommendedName>
        <fullName evidence="4">MAM domain-containing protein</fullName>
    </recommendedName>
</protein>
<comment type="caution">
    <text evidence="3">Lacks conserved residue(s) required for the propagation of feature annotation.</text>
</comment>
<dbReference type="AlphaFoldDB" id="L5M451"/>
<dbReference type="SUPFAM" id="SSF49899">
    <property type="entry name" value="Concanavalin A-like lectins/glucanases"/>
    <property type="match status" value="2"/>
</dbReference>
<dbReference type="InterPro" id="IPR013320">
    <property type="entry name" value="ConA-like_dom_sf"/>
</dbReference>
<dbReference type="SUPFAM" id="SSF57424">
    <property type="entry name" value="LDL receptor-like module"/>
    <property type="match status" value="1"/>
</dbReference>
<dbReference type="Pfam" id="PF00629">
    <property type="entry name" value="MAM"/>
    <property type="match status" value="2"/>
</dbReference>
<dbReference type="GO" id="GO:0016020">
    <property type="term" value="C:membrane"/>
    <property type="evidence" value="ECO:0007669"/>
    <property type="project" value="InterPro"/>
</dbReference>
<name>L5M451_MYODS</name>
<evidence type="ECO:0000256" key="1">
    <source>
        <dbReference type="ARBA" id="ARBA00022737"/>
    </source>
</evidence>
<proteinExistence type="predicted"/>
<keyword evidence="2 3" id="KW-1015">Disulfide bond</keyword>
<dbReference type="Proteomes" id="UP000010556">
    <property type="component" value="Unassembled WGS sequence"/>
</dbReference>
<accession>L5M451</accession>
<feature type="disulfide bond" evidence="3">
    <location>
        <begin position="191"/>
        <end position="206"/>
    </location>
</feature>
<sequence length="358" mass="40652">CDFEANSCGWFEAISGDHFDWIWSSRSNLSADFEQQAPPYDHTHNTAQGHFMFILKKSSSLAQVAKLQSPTIRQTGTGCTLSFWFYNYGLSVGAAVLQLHMENANDSTVLWRVLYNQGNQWSQATIQLGRLTRPFHLTLEKVSLGIYDGVSAIDDISFENCTLPRPAESCEGPDHFRCGHTKACIHKLRLCDLVDDCGDHTDEAGCAPELQCNFENGICNWEQDTEDDFDWTRNQGPTSTLNTGPMKDNTLGTAKGHYLYIESSEPQVFQNTAALLSPILNATGTESCTFRFYYHMFGKHIYRLAVYQRIWSHTRGKLLWQIFGNQGNRWIRKHLDVPSRQPFQVWMMAFVMCIGNAS</sequence>
<organism evidence="5 6">
    <name type="scientific">Myotis davidii</name>
    <name type="common">David's myotis</name>
    <dbReference type="NCBI Taxonomy" id="225400"/>
    <lineage>
        <taxon>Eukaryota</taxon>
        <taxon>Metazoa</taxon>
        <taxon>Chordata</taxon>
        <taxon>Craniata</taxon>
        <taxon>Vertebrata</taxon>
        <taxon>Euteleostomi</taxon>
        <taxon>Mammalia</taxon>
        <taxon>Eutheria</taxon>
        <taxon>Laurasiatheria</taxon>
        <taxon>Chiroptera</taxon>
        <taxon>Yangochiroptera</taxon>
        <taxon>Vespertilionidae</taxon>
        <taxon>Myotis</taxon>
    </lineage>
</organism>
<dbReference type="Gene3D" id="2.60.120.200">
    <property type="match status" value="2"/>
</dbReference>
<dbReference type="PANTHER" id="PTHR23282">
    <property type="entry name" value="APICAL ENDOSOMAL GLYCOPROTEIN PRECURSOR"/>
    <property type="match status" value="1"/>
</dbReference>
<feature type="domain" description="MAM" evidence="4">
    <location>
        <begin position="210"/>
        <end position="358"/>
    </location>
</feature>
<reference evidence="6" key="1">
    <citation type="journal article" date="2013" name="Science">
        <title>Comparative analysis of bat genomes provides insight into the evolution of flight and immunity.</title>
        <authorList>
            <person name="Zhang G."/>
            <person name="Cowled C."/>
            <person name="Shi Z."/>
            <person name="Huang Z."/>
            <person name="Bishop-Lilly K.A."/>
            <person name="Fang X."/>
            <person name="Wynne J.W."/>
            <person name="Xiong Z."/>
            <person name="Baker M.L."/>
            <person name="Zhao W."/>
            <person name="Tachedjian M."/>
            <person name="Zhu Y."/>
            <person name="Zhou P."/>
            <person name="Jiang X."/>
            <person name="Ng J."/>
            <person name="Yang L."/>
            <person name="Wu L."/>
            <person name="Xiao J."/>
            <person name="Feng Y."/>
            <person name="Chen Y."/>
            <person name="Sun X."/>
            <person name="Zhang Y."/>
            <person name="Marsh G.A."/>
            <person name="Crameri G."/>
            <person name="Broder C.C."/>
            <person name="Frey K.G."/>
            <person name="Wang L.F."/>
            <person name="Wang J."/>
        </authorList>
    </citation>
    <scope>NUCLEOTIDE SEQUENCE [LARGE SCALE GENOMIC DNA]</scope>
</reference>
<dbReference type="SMART" id="SM00137">
    <property type="entry name" value="MAM"/>
    <property type="match status" value="2"/>
</dbReference>
<dbReference type="FunFam" id="2.60.120.200:FF:000182">
    <property type="entry name" value="MAM and LDL-receptor class A domain-containing protein 1"/>
    <property type="match status" value="1"/>
</dbReference>
<dbReference type="PANTHER" id="PTHR23282:SF140">
    <property type="entry name" value="MAM AND LDL-RECEPTOR CLASS A DOMAIN-CONTAINING PROTEIN 1"/>
    <property type="match status" value="1"/>
</dbReference>
<dbReference type="eggNOG" id="KOG1095">
    <property type="taxonomic scope" value="Eukaryota"/>
</dbReference>
<evidence type="ECO:0000313" key="5">
    <source>
        <dbReference type="EMBL" id="ELK33097.1"/>
    </source>
</evidence>
<evidence type="ECO:0000259" key="4">
    <source>
        <dbReference type="PROSITE" id="PS50060"/>
    </source>
</evidence>
<dbReference type="CDD" id="cd06263">
    <property type="entry name" value="MAM"/>
    <property type="match status" value="2"/>
</dbReference>
<feature type="domain" description="MAM" evidence="4">
    <location>
        <begin position="1"/>
        <end position="163"/>
    </location>
</feature>
<dbReference type="InterPro" id="IPR036055">
    <property type="entry name" value="LDL_receptor-like_sf"/>
</dbReference>
<dbReference type="CDD" id="cd00112">
    <property type="entry name" value="LDLa"/>
    <property type="match status" value="1"/>
</dbReference>
<dbReference type="EMBL" id="KB104672">
    <property type="protein sequence ID" value="ELK33097.1"/>
    <property type="molecule type" value="Genomic_DNA"/>
</dbReference>
<feature type="non-terminal residue" evidence="5">
    <location>
        <position position="1"/>
    </location>
</feature>
<evidence type="ECO:0000256" key="3">
    <source>
        <dbReference type="PROSITE-ProRule" id="PRU00124"/>
    </source>
</evidence>
<dbReference type="SMART" id="SM00192">
    <property type="entry name" value="LDLa"/>
    <property type="match status" value="1"/>
</dbReference>
<dbReference type="InterPro" id="IPR000998">
    <property type="entry name" value="MAM_dom"/>
</dbReference>
<gene>
    <name evidence="5" type="ORF">MDA_GLEAN10015984</name>
</gene>
<dbReference type="PROSITE" id="PS50068">
    <property type="entry name" value="LDLRA_2"/>
    <property type="match status" value="1"/>
</dbReference>
<dbReference type="InterPro" id="IPR002172">
    <property type="entry name" value="LDrepeatLR_classA_rpt"/>
</dbReference>
<keyword evidence="1" id="KW-0677">Repeat</keyword>
<dbReference type="InterPro" id="IPR023415">
    <property type="entry name" value="LDLR_class-A_CS"/>
</dbReference>
<dbReference type="InterPro" id="IPR051560">
    <property type="entry name" value="MAM_domain-containing"/>
</dbReference>
<evidence type="ECO:0000256" key="2">
    <source>
        <dbReference type="ARBA" id="ARBA00023157"/>
    </source>
</evidence>
<keyword evidence="6" id="KW-1185">Reference proteome</keyword>
<dbReference type="PROSITE" id="PS50060">
    <property type="entry name" value="MAM_2"/>
    <property type="match status" value="2"/>
</dbReference>
<evidence type="ECO:0000313" key="6">
    <source>
        <dbReference type="Proteomes" id="UP000010556"/>
    </source>
</evidence>
<dbReference type="Gene3D" id="4.10.400.10">
    <property type="entry name" value="Low-density Lipoprotein Receptor"/>
    <property type="match status" value="1"/>
</dbReference>